<dbReference type="EMBL" id="WJXW01000011">
    <property type="protein sequence ID" value="KAF9732194.1"/>
    <property type="molecule type" value="Genomic_DNA"/>
</dbReference>
<sequence length="85" mass="9636">MPPRATICSERIPQHRPNNASHHAAQKKDKKNHFYLGTPTRNTPQSHTRRDIEPPSPPVPRPRAPRSPPRKTWYETAVGAATSRV</sequence>
<organism evidence="2 3">
    <name type="scientific">Paraphaeosphaeria minitans</name>
    <dbReference type="NCBI Taxonomy" id="565426"/>
    <lineage>
        <taxon>Eukaryota</taxon>
        <taxon>Fungi</taxon>
        <taxon>Dikarya</taxon>
        <taxon>Ascomycota</taxon>
        <taxon>Pezizomycotina</taxon>
        <taxon>Dothideomycetes</taxon>
        <taxon>Pleosporomycetidae</taxon>
        <taxon>Pleosporales</taxon>
        <taxon>Massarineae</taxon>
        <taxon>Didymosphaeriaceae</taxon>
        <taxon>Paraphaeosphaeria</taxon>
    </lineage>
</organism>
<comment type="caution">
    <text evidence="2">The sequence shown here is derived from an EMBL/GenBank/DDBJ whole genome shotgun (WGS) entry which is preliminary data.</text>
</comment>
<evidence type="ECO:0000313" key="2">
    <source>
        <dbReference type="EMBL" id="KAF9732194.1"/>
    </source>
</evidence>
<feature type="compositionally biased region" description="Basic residues" evidence="1">
    <location>
        <begin position="24"/>
        <end position="33"/>
    </location>
</feature>
<dbReference type="AlphaFoldDB" id="A0A9P6GB66"/>
<keyword evidence="3" id="KW-1185">Reference proteome</keyword>
<evidence type="ECO:0000256" key="1">
    <source>
        <dbReference type="SAM" id="MobiDB-lite"/>
    </source>
</evidence>
<feature type="region of interest" description="Disordered" evidence="1">
    <location>
        <begin position="1"/>
        <end position="85"/>
    </location>
</feature>
<proteinExistence type="predicted"/>
<name>A0A9P6GB66_9PLEO</name>
<feature type="compositionally biased region" description="Pro residues" evidence="1">
    <location>
        <begin position="54"/>
        <end position="67"/>
    </location>
</feature>
<reference evidence="2" key="1">
    <citation type="journal article" date="2020" name="Mol. Plant Microbe Interact.">
        <title>Genome Sequence of the Biocontrol Agent Coniothyrium minitans strain Conio (IMI 134523).</title>
        <authorList>
            <person name="Patel D."/>
            <person name="Shittu T.A."/>
            <person name="Baroncelli R."/>
            <person name="Muthumeenakshi S."/>
            <person name="Osborne T.H."/>
            <person name="Janganan T.K."/>
            <person name="Sreenivasaprasad S."/>
        </authorList>
    </citation>
    <scope>NUCLEOTIDE SEQUENCE</scope>
    <source>
        <strain evidence="2">Conio</strain>
    </source>
</reference>
<accession>A0A9P6GB66</accession>
<dbReference type="Proteomes" id="UP000756921">
    <property type="component" value="Unassembled WGS sequence"/>
</dbReference>
<protein>
    <submittedName>
        <fullName evidence="2">Uncharacterized protein</fullName>
    </submittedName>
</protein>
<gene>
    <name evidence="2" type="ORF">PMIN01_10123</name>
</gene>
<evidence type="ECO:0000313" key="3">
    <source>
        <dbReference type="Proteomes" id="UP000756921"/>
    </source>
</evidence>